<reference evidence="1" key="1">
    <citation type="submission" date="2018-05" db="EMBL/GenBank/DDBJ databases">
        <authorList>
            <person name="Lanie J.A."/>
            <person name="Ng W.-L."/>
            <person name="Kazmierczak K.M."/>
            <person name="Andrzejewski T.M."/>
            <person name="Davidsen T.M."/>
            <person name="Wayne K.J."/>
            <person name="Tettelin H."/>
            <person name="Glass J.I."/>
            <person name="Rusch D."/>
            <person name="Podicherti R."/>
            <person name="Tsui H.-C.T."/>
            <person name="Winkler M.E."/>
        </authorList>
    </citation>
    <scope>NUCLEOTIDE SEQUENCE</scope>
</reference>
<organism evidence="1">
    <name type="scientific">marine metagenome</name>
    <dbReference type="NCBI Taxonomy" id="408172"/>
    <lineage>
        <taxon>unclassified sequences</taxon>
        <taxon>metagenomes</taxon>
        <taxon>ecological metagenomes</taxon>
    </lineage>
</organism>
<gene>
    <name evidence="1" type="ORF">METZ01_LOCUS390465</name>
</gene>
<name>A0A382UVA9_9ZZZZ</name>
<evidence type="ECO:0000313" key="1">
    <source>
        <dbReference type="EMBL" id="SVD37611.1"/>
    </source>
</evidence>
<feature type="non-terminal residue" evidence="1">
    <location>
        <position position="30"/>
    </location>
</feature>
<sequence>MNINDGKFVDLVVAGKKASTYYYQSGNLDD</sequence>
<dbReference type="AlphaFoldDB" id="A0A382UVA9"/>
<accession>A0A382UVA9</accession>
<protein>
    <submittedName>
        <fullName evidence="1">Uncharacterized protein</fullName>
    </submittedName>
</protein>
<proteinExistence type="predicted"/>
<dbReference type="EMBL" id="UINC01146718">
    <property type="protein sequence ID" value="SVD37611.1"/>
    <property type="molecule type" value="Genomic_DNA"/>
</dbReference>